<dbReference type="InterPro" id="IPR016084">
    <property type="entry name" value="Haem_Oase-like_multi-hlx"/>
</dbReference>
<organism evidence="6 7">
    <name type="scientific">Triparma retinervis</name>
    <dbReference type="NCBI Taxonomy" id="2557542"/>
    <lineage>
        <taxon>Eukaryota</taxon>
        <taxon>Sar</taxon>
        <taxon>Stramenopiles</taxon>
        <taxon>Ochrophyta</taxon>
        <taxon>Bolidophyceae</taxon>
        <taxon>Parmales</taxon>
        <taxon>Triparmaceae</taxon>
        <taxon>Triparma</taxon>
    </lineage>
</organism>
<dbReference type="Proteomes" id="UP001165082">
    <property type="component" value="Unassembled WGS sequence"/>
</dbReference>
<dbReference type="OrthoDB" id="652091at2759"/>
<evidence type="ECO:0000313" key="7">
    <source>
        <dbReference type="Proteomes" id="UP001165082"/>
    </source>
</evidence>
<dbReference type="GO" id="GO:0004392">
    <property type="term" value="F:heme oxygenase (decyclizing) activity"/>
    <property type="evidence" value="ECO:0007669"/>
    <property type="project" value="InterPro"/>
</dbReference>
<feature type="region of interest" description="Disordered" evidence="5">
    <location>
        <begin position="1"/>
        <end position="26"/>
    </location>
</feature>
<evidence type="ECO:0000256" key="2">
    <source>
        <dbReference type="ARBA" id="ARBA00022723"/>
    </source>
</evidence>
<protein>
    <recommendedName>
        <fullName evidence="8">Heme oxygenase</fullName>
    </recommendedName>
</protein>
<dbReference type="PANTHER" id="PTHR35703:SF2">
    <property type="entry name" value="HEME OXYGENASE 1, CHLOROPLASTIC-RELATED"/>
    <property type="match status" value="1"/>
</dbReference>
<evidence type="ECO:0000313" key="6">
    <source>
        <dbReference type="EMBL" id="GMI05134.1"/>
    </source>
</evidence>
<keyword evidence="1" id="KW-0349">Heme</keyword>
<dbReference type="AlphaFoldDB" id="A0A9W7F8Z1"/>
<keyword evidence="7" id="KW-1185">Reference proteome</keyword>
<keyword evidence="3" id="KW-0560">Oxidoreductase</keyword>
<dbReference type="EMBL" id="BRXZ01000102">
    <property type="protein sequence ID" value="GMI05134.1"/>
    <property type="molecule type" value="Genomic_DNA"/>
</dbReference>
<proteinExistence type="predicted"/>
<dbReference type="GO" id="GO:0006788">
    <property type="term" value="P:heme oxidation"/>
    <property type="evidence" value="ECO:0007669"/>
    <property type="project" value="InterPro"/>
</dbReference>
<dbReference type="InterPro" id="IPR002051">
    <property type="entry name" value="Haem_Oase"/>
</dbReference>
<dbReference type="InterPro" id="IPR016951">
    <property type="entry name" value="Haem_Oase_decyc_pln"/>
</dbReference>
<dbReference type="Gene3D" id="1.20.910.10">
    <property type="entry name" value="Heme oxygenase-like"/>
    <property type="match status" value="1"/>
</dbReference>
<feature type="non-terminal residue" evidence="6">
    <location>
        <position position="1"/>
    </location>
</feature>
<evidence type="ECO:0000256" key="4">
    <source>
        <dbReference type="ARBA" id="ARBA00023004"/>
    </source>
</evidence>
<comment type="caution">
    <text evidence="6">The sequence shown here is derived from an EMBL/GenBank/DDBJ whole genome shotgun (WGS) entry which is preliminary data.</text>
</comment>
<gene>
    <name evidence="6" type="ORF">TrRE_jg2671</name>
</gene>
<evidence type="ECO:0000256" key="5">
    <source>
        <dbReference type="SAM" id="MobiDB-lite"/>
    </source>
</evidence>
<reference evidence="6" key="1">
    <citation type="submission" date="2022-07" db="EMBL/GenBank/DDBJ databases">
        <title>Genome analysis of Parmales, a sister group of diatoms, reveals the evolutionary specialization of diatoms from phago-mixotrophs to photoautotrophs.</title>
        <authorList>
            <person name="Ban H."/>
            <person name="Sato S."/>
            <person name="Yoshikawa S."/>
            <person name="Kazumasa Y."/>
            <person name="Nakamura Y."/>
            <person name="Ichinomiya M."/>
            <person name="Saitoh K."/>
            <person name="Sato N."/>
            <person name="Blanc-Mathieu R."/>
            <person name="Endo H."/>
            <person name="Kuwata A."/>
            <person name="Ogata H."/>
        </authorList>
    </citation>
    <scope>NUCLEOTIDE SEQUENCE</scope>
</reference>
<keyword evidence="2" id="KW-0479">Metal-binding</keyword>
<dbReference type="PANTHER" id="PTHR35703">
    <property type="entry name" value="HEME OXYGENASE 1, CHLOROPLASTIC-RELATED"/>
    <property type="match status" value="1"/>
</dbReference>
<name>A0A9W7F8Z1_9STRA</name>
<evidence type="ECO:0008006" key="8">
    <source>
        <dbReference type="Google" id="ProtNLM"/>
    </source>
</evidence>
<keyword evidence="4" id="KW-0408">Iron</keyword>
<dbReference type="CDD" id="cd19165">
    <property type="entry name" value="HemeO"/>
    <property type="match status" value="1"/>
</dbReference>
<accession>A0A9W7F8Z1</accession>
<sequence length="238" mass="26948">LRDAAMKLHTVDQAPREGKAPAQRPVSNWAPGRVEYLSFLRDSLEVYTAFEEIIDKTEGLEGLRDTGLERSEALRKDMKFFEDKYKLKMPKVGQPGRAYATYLRTLADKQADKQADGQQNEGQQDPNSNNAVNNANDNANDNNDWLPRFVCHYYNHYFAHTAGGRMIGKKMGDLLLDSHTLNFYQWSGDVRSHMEGVKNEIDGMAEGWGEEGREICLEETGNTFRYAGGLLAYMRGPT</sequence>
<feature type="compositionally biased region" description="Low complexity" evidence="5">
    <location>
        <begin position="127"/>
        <end position="139"/>
    </location>
</feature>
<feature type="compositionally biased region" description="Basic and acidic residues" evidence="5">
    <location>
        <begin position="1"/>
        <end position="19"/>
    </location>
</feature>
<dbReference type="GO" id="GO:0046872">
    <property type="term" value="F:metal ion binding"/>
    <property type="evidence" value="ECO:0007669"/>
    <property type="project" value="UniProtKB-KW"/>
</dbReference>
<evidence type="ECO:0000256" key="3">
    <source>
        <dbReference type="ARBA" id="ARBA00023002"/>
    </source>
</evidence>
<evidence type="ECO:0000256" key="1">
    <source>
        <dbReference type="ARBA" id="ARBA00022617"/>
    </source>
</evidence>
<feature type="region of interest" description="Disordered" evidence="5">
    <location>
        <begin position="111"/>
        <end position="139"/>
    </location>
</feature>
<dbReference type="SUPFAM" id="SSF48613">
    <property type="entry name" value="Heme oxygenase-like"/>
    <property type="match status" value="1"/>
</dbReference>